<accession>A0ABD1N7Z0</accession>
<dbReference type="PANTHER" id="PTHR48045:SF34">
    <property type="entry name" value="ISOFLAVONE 7-O-GLUCOSYLTRANSFERASE 1-LIKE"/>
    <property type="match status" value="1"/>
</dbReference>
<dbReference type="Proteomes" id="UP001603857">
    <property type="component" value="Unassembled WGS sequence"/>
</dbReference>
<dbReference type="PANTHER" id="PTHR48045">
    <property type="entry name" value="UDP-GLYCOSYLTRANSFERASE 72B1"/>
    <property type="match status" value="1"/>
</dbReference>
<keyword evidence="5" id="KW-1185">Reference proteome</keyword>
<evidence type="ECO:0000256" key="2">
    <source>
        <dbReference type="ARBA" id="ARBA00022676"/>
    </source>
</evidence>
<evidence type="ECO:0000313" key="4">
    <source>
        <dbReference type="EMBL" id="KAL2343862.1"/>
    </source>
</evidence>
<evidence type="ECO:0000256" key="3">
    <source>
        <dbReference type="ARBA" id="ARBA00022679"/>
    </source>
</evidence>
<sequence>MSNSTENTHIAVFPFPFGTHVLPLLNLVQKLAKAAPDCSFSFICTQKCSAVHFPKPDLPINIKTHNISDGVPEGHPLANHPIEKVNFFLKTGADNLHKGIKLAESEAKKRVTCIIADAFVTSSLLVAQTLNVPWIAFWPPVSCSLSLYFYVDMIRQHRANCDRNATMDFLPGLHMMRVVDMPQDLLFVGEEETTFSRELVSLGRVLPQAKAVVVNFFEELDPPLFVQDMRSKLKSLFYVVPPSFPILPITDSSGCLSWLDTKSSRSVPYVSCGTVVIPPPQELEAMAEALEESGLPFLWSLEEHILSLLPNGFVARTRTRGKIVSWVPQNQGVAARVIQDVWEIGVIIEGRVFTKNGLLKSLKLILVEEEGKKIRDNALKVKKTVEDAANPEGKTARDFNNLVKVIFTP</sequence>
<dbReference type="Gene3D" id="3.40.50.2000">
    <property type="entry name" value="Glycogen Phosphorylase B"/>
    <property type="match status" value="3"/>
</dbReference>
<dbReference type="FunFam" id="3.40.50.2000:FF:000129">
    <property type="entry name" value="Glycosyltransferase"/>
    <property type="match status" value="1"/>
</dbReference>
<keyword evidence="3" id="KW-0808">Transferase</keyword>
<dbReference type="AlphaFoldDB" id="A0ABD1N7Z0"/>
<evidence type="ECO:0000313" key="5">
    <source>
        <dbReference type="Proteomes" id="UP001603857"/>
    </source>
</evidence>
<dbReference type="GO" id="GO:0016758">
    <property type="term" value="F:hexosyltransferase activity"/>
    <property type="evidence" value="ECO:0007669"/>
    <property type="project" value="UniProtKB-ARBA"/>
</dbReference>
<evidence type="ECO:0000256" key="1">
    <source>
        <dbReference type="ARBA" id="ARBA00009995"/>
    </source>
</evidence>
<dbReference type="EMBL" id="JBGMDY010000002">
    <property type="protein sequence ID" value="KAL2343862.1"/>
    <property type="molecule type" value="Genomic_DNA"/>
</dbReference>
<proteinExistence type="inferred from homology"/>
<comment type="similarity">
    <text evidence="1">Belongs to the UDP-glycosyltransferase family.</text>
</comment>
<keyword evidence="2" id="KW-0328">Glycosyltransferase</keyword>
<dbReference type="Pfam" id="PF00201">
    <property type="entry name" value="UDPGT"/>
    <property type="match status" value="1"/>
</dbReference>
<reference evidence="4 5" key="1">
    <citation type="submission" date="2024-08" db="EMBL/GenBank/DDBJ databases">
        <title>Insights into the chromosomal genome structure of Flemingia macrophylla.</title>
        <authorList>
            <person name="Ding Y."/>
            <person name="Zhao Y."/>
            <person name="Bi W."/>
            <person name="Wu M."/>
            <person name="Zhao G."/>
            <person name="Gong Y."/>
            <person name="Li W."/>
            <person name="Zhang P."/>
        </authorList>
    </citation>
    <scope>NUCLEOTIDE SEQUENCE [LARGE SCALE GENOMIC DNA]</scope>
    <source>
        <strain evidence="4">DYQJB</strain>
        <tissue evidence="4">Leaf</tissue>
    </source>
</reference>
<name>A0ABD1N7Z0_9FABA</name>
<comment type="caution">
    <text evidence="4">The sequence shown here is derived from an EMBL/GenBank/DDBJ whole genome shotgun (WGS) entry which is preliminary data.</text>
</comment>
<protein>
    <submittedName>
        <fullName evidence="4">Uncharacterized protein</fullName>
    </submittedName>
</protein>
<dbReference type="SUPFAM" id="SSF53756">
    <property type="entry name" value="UDP-Glycosyltransferase/glycogen phosphorylase"/>
    <property type="match status" value="1"/>
</dbReference>
<dbReference type="CDD" id="cd03784">
    <property type="entry name" value="GT1_Gtf-like"/>
    <property type="match status" value="1"/>
</dbReference>
<dbReference type="InterPro" id="IPR002213">
    <property type="entry name" value="UDP_glucos_trans"/>
</dbReference>
<organism evidence="4 5">
    <name type="scientific">Flemingia macrophylla</name>
    <dbReference type="NCBI Taxonomy" id="520843"/>
    <lineage>
        <taxon>Eukaryota</taxon>
        <taxon>Viridiplantae</taxon>
        <taxon>Streptophyta</taxon>
        <taxon>Embryophyta</taxon>
        <taxon>Tracheophyta</taxon>
        <taxon>Spermatophyta</taxon>
        <taxon>Magnoliopsida</taxon>
        <taxon>eudicotyledons</taxon>
        <taxon>Gunneridae</taxon>
        <taxon>Pentapetalae</taxon>
        <taxon>rosids</taxon>
        <taxon>fabids</taxon>
        <taxon>Fabales</taxon>
        <taxon>Fabaceae</taxon>
        <taxon>Papilionoideae</taxon>
        <taxon>50 kb inversion clade</taxon>
        <taxon>NPAAA clade</taxon>
        <taxon>indigoferoid/millettioid clade</taxon>
        <taxon>Phaseoleae</taxon>
        <taxon>Flemingia</taxon>
    </lineage>
</organism>
<gene>
    <name evidence="4" type="ORF">Fmac_005147</name>
</gene>